<accession>A0A399F5G8</accession>
<dbReference type="SUPFAM" id="SSF55486">
    <property type="entry name" value="Metalloproteases ('zincins'), catalytic domain"/>
    <property type="match status" value="1"/>
</dbReference>
<dbReference type="Gene3D" id="3.40.390.10">
    <property type="entry name" value="Collagenase (Catalytic Domain)"/>
    <property type="match status" value="1"/>
</dbReference>
<dbReference type="AlphaFoldDB" id="A0A399F5G8"/>
<comment type="caution">
    <text evidence="1">The sequence shown here is derived from an EMBL/GenBank/DDBJ whole genome shotgun (WGS) entry which is preliminary data.</text>
</comment>
<keyword evidence="2" id="KW-1185">Reference proteome</keyword>
<dbReference type="Pfam" id="PF10462">
    <property type="entry name" value="Peptidase_M66"/>
    <property type="match status" value="1"/>
</dbReference>
<protein>
    <submittedName>
        <fullName evidence="1">Peptidase M66</fullName>
    </submittedName>
</protein>
<sequence length="517" mass="56039">MSAWPRGVWLGLLALVGCSNRPPAPAYTGEVRIERAEVGQSLFKEGLRLVGGKPALLRVYYTADRPELPARLRARAFAAGAYLGELKLEGPARVPQAARVDELASTYNATVPAEWVRPGLRVELEADPDNAIGEGVEADNRLTLEPAVGKELDFYLTVVPVVVGGKAPPAYDLETLRKNLLKLWPLTRVDVKERAGYTSQYTDWGQLLGECRRVQASDNSGRAYYCVGNIGGGIAYVPGRTAFGQPSFRVMAHEVGHNFGLLHAPCGVEGDPDYPYPGAPTQTWGYDRFANALQPPTLKDIMSYCSPNWVSDYHYGKAQGYLEKYPSSPNLRDAGQGPAYLVSGRIRDGQVYLDPVFKLGLAPDAPGTGGYRLRLLTAAGAVEAAFEPETVEVPHGSRAAPEQHFTLLLPAPGDLRAVEVLERGEVRLRREAPVRPQAAPATRAALERTPERLELSWDQRGYPHALLVHVAGDGRRTTLSAGLRGGRAAFSAEGLPPGGRFELSLSDGFNGVLEVLR</sequence>
<dbReference type="RefSeq" id="WP_147372475.1">
    <property type="nucleotide sequence ID" value="NZ_QXDL01000002.1"/>
</dbReference>
<name>A0A399F5G8_9DEIN</name>
<dbReference type="EMBL" id="QXDL01000002">
    <property type="protein sequence ID" value="RIH90896.1"/>
    <property type="molecule type" value="Genomic_DNA"/>
</dbReference>
<organism evidence="1 2">
    <name type="scientific">Calidithermus terrae</name>
    <dbReference type="NCBI Taxonomy" id="1408545"/>
    <lineage>
        <taxon>Bacteria</taxon>
        <taxon>Thermotogati</taxon>
        <taxon>Deinococcota</taxon>
        <taxon>Deinococci</taxon>
        <taxon>Thermales</taxon>
        <taxon>Thermaceae</taxon>
        <taxon>Calidithermus</taxon>
    </lineage>
</organism>
<dbReference type="OrthoDB" id="3909977at2"/>
<reference evidence="1 2" key="1">
    <citation type="submission" date="2018-08" db="EMBL/GenBank/DDBJ databases">
        <title>Meiothermus terrae DSM 26712 genome sequencing project.</title>
        <authorList>
            <person name="Da Costa M.S."/>
            <person name="Albuquerque L."/>
            <person name="Raposo P."/>
            <person name="Froufe H.J.C."/>
            <person name="Barroso C.S."/>
            <person name="Egas C."/>
        </authorList>
    </citation>
    <scope>NUCLEOTIDE SEQUENCE [LARGE SCALE GENOMIC DNA]</scope>
    <source>
        <strain evidence="1 2">DSM 26712</strain>
    </source>
</reference>
<dbReference type="InterPro" id="IPR024079">
    <property type="entry name" value="MetalloPept_cat_dom_sf"/>
</dbReference>
<dbReference type="GO" id="GO:0008237">
    <property type="term" value="F:metallopeptidase activity"/>
    <property type="evidence" value="ECO:0007669"/>
    <property type="project" value="InterPro"/>
</dbReference>
<evidence type="ECO:0000313" key="1">
    <source>
        <dbReference type="EMBL" id="RIH90896.1"/>
    </source>
</evidence>
<gene>
    <name evidence="1" type="ORF">Mterra_00121</name>
</gene>
<evidence type="ECO:0000313" key="2">
    <source>
        <dbReference type="Proteomes" id="UP000265715"/>
    </source>
</evidence>
<dbReference type="Proteomes" id="UP000265715">
    <property type="component" value="Unassembled WGS sequence"/>
</dbReference>
<dbReference type="PROSITE" id="PS51257">
    <property type="entry name" value="PROKAR_LIPOPROTEIN"/>
    <property type="match status" value="1"/>
</dbReference>
<proteinExistence type="predicted"/>